<dbReference type="Gene3D" id="2.120.10.30">
    <property type="entry name" value="TolB, C-terminal domain"/>
    <property type="match status" value="1"/>
</dbReference>
<protein>
    <recommendedName>
        <fullName evidence="4">SMP-30/Gluconolactonase/LRE-like region domain-containing protein</fullName>
    </recommendedName>
</protein>
<dbReference type="STRING" id="1802782.A2544_01965"/>
<feature type="binding site" evidence="3">
    <location>
        <position position="17"/>
    </location>
    <ligand>
        <name>a divalent metal cation</name>
        <dbReference type="ChEBI" id="CHEBI:60240"/>
    </ligand>
</feature>
<evidence type="ECO:0000256" key="1">
    <source>
        <dbReference type="ARBA" id="ARBA00008853"/>
    </source>
</evidence>
<keyword evidence="3" id="KW-0479">Metal-binding</keyword>
<feature type="binding site" evidence="3">
    <location>
        <position position="196"/>
    </location>
    <ligand>
        <name>a divalent metal cation</name>
        <dbReference type="ChEBI" id="CHEBI:60240"/>
    </ligand>
</feature>
<evidence type="ECO:0000313" key="5">
    <source>
        <dbReference type="EMBL" id="OHB17417.1"/>
    </source>
</evidence>
<dbReference type="PANTHER" id="PTHR10907:SF47">
    <property type="entry name" value="REGUCALCIN"/>
    <property type="match status" value="1"/>
</dbReference>
<dbReference type="PRINTS" id="PR01790">
    <property type="entry name" value="SMP30FAMILY"/>
</dbReference>
<accession>A0A1G2V704</accession>
<feature type="active site" description="Proton donor/acceptor" evidence="2">
    <location>
        <position position="196"/>
    </location>
</feature>
<evidence type="ECO:0000259" key="4">
    <source>
        <dbReference type="Pfam" id="PF08450"/>
    </source>
</evidence>
<dbReference type="GO" id="GO:0004341">
    <property type="term" value="F:gluconolactonase activity"/>
    <property type="evidence" value="ECO:0007669"/>
    <property type="project" value="TreeGrafter"/>
</dbReference>
<feature type="domain" description="SMP-30/Gluconolactonase/LRE-like region" evidence="4">
    <location>
        <begin position="15"/>
        <end position="255"/>
    </location>
</feature>
<dbReference type="SUPFAM" id="SSF63829">
    <property type="entry name" value="Calcium-dependent phosphotriesterase"/>
    <property type="match status" value="1"/>
</dbReference>
<dbReference type="EMBL" id="MHWZ01000021">
    <property type="protein sequence ID" value="OHB17417.1"/>
    <property type="molecule type" value="Genomic_DNA"/>
</dbReference>
<comment type="similarity">
    <text evidence="1">Belongs to the SMP-30/CGR1 family.</text>
</comment>
<feature type="binding site" evidence="3">
    <location>
        <position position="98"/>
    </location>
    <ligand>
        <name>substrate</name>
    </ligand>
</feature>
<feature type="binding site" evidence="3">
    <location>
        <position position="146"/>
    </location>
    <ligand>
        <name>a divalent metal cation</name>
        <dbReference type="ChEBI" id="CHEBI:60240"/>
    </ligand>
</feature>
<dbReference type="AlphaFoldDB" id="A0A1G2V704"/>
<proteinExistence type="inferred from homology"/>
<dbReference type="InterPro" id="IPR013658">
    <property type="entry name" value="SGL"/>
</dbReference>
<evidence type="ECO:0000256" key="2">
    <source>
        <dbReference type="PIRSR" id="PIRSR605511-1"/>
    </source>
</evidence>
<comment type="cofactor">
    <cofactor evidence="3">
        <name>Zn(2+)</name>
        <dbReference type="ChEBI" id="CHEBI:29105"/>
    </cofactor>
    <text evidence="3">Binds 1 divalent metal cation per subunit.</text>
</comment>
<keyword evidence="3" id="KW-0862">Zinc</keyword>
<dbReference type="Proteomes" id="UP000176868">
    <property type="component" value="Unassembled WGS sequence"/>
</dbReference>
<reference evidence="5 6" key="1">
    <citation type="journal article" date="2016" name="Nat. Commun.">
        <title>Thousands of microbial genomes shed light on interconnected biogeochemical processes in an aquifer system.</title>
        <authorList>
            <person name="Anantharaman K."/>
            <person name="Brown C.T."/>
            <person name="Hug L.A."/>
            <person name="Sharon I."/>
            <person name="Castelle C.J."/>
            <person name="Probst A.J."/>
            <person name="Thomas B.C."/>
            <person name="Singh A."/>
            <person name="Wilkins M.J."/>
            <person name="Karaoz U."/>
            <person name="Brodie E.L."/>
            <person name="Williams K.H."/>
            <person name="Hubbard S.S."/>
            <person name="Banfield J.F."/>
        </authorList>
    </citation>
    <scope>NUCLEOTIDE SEQUENCE [LARGE SCALE GENOMIC DNA]</scope>
</reference>
<dbReference type="GO" id="GO:0019853">
    <property type="term" value="P:L-ascorbic acid biosynthetic process"/>
    <property type="evidence" value="ECO:0007669"/>
    <property type="project" value="TreeGrafter"/>
</dbReference>
<gene>
    <name evidence="5" type="ORF">A2544_01965</name>
</gene>
<dbReference type="Pfam" id="PF08450">
    <property type="entry name" value="SGL"/>
    <property type="match status" value="1"/>
</dbReference>
<evidence type="ECO:0000256" key="3">
    <source>
        <dbReference type="PIRSR" id="PIRSR605511-2"/>
    </source>
</evidence>
<feature type="binding site" evidence="3">
    <location>
        <position position="100"/>
    </location>
    <ligand>
        <name>substrate</name>
    </ligand>
</feature>
<dbReference type="PANTHER" id="PTHR10907">
    <property type="entry name" value="REGUCALCIN"/>
    <property type="match status" value="1"/>
</dbReference>
<feature type="binding site" evidence="3">
    <location>
        <position position="118"/>
    </location>
    <ligand>
        <name>substrate</name>
    </ligand>
</feature>
<name>A0A1G2V704_9BACT</name>
<dbReference type="GO" id="GO:0005509">
    <property type="term" value="F:calcium ion binding"/>
    <property type="evidence" value="ECO:0007669"/>
    <property type="project" value="TreeGrafter"/>
</dbReference>
<evidence type="ECO:0000313" key="6">
    <source>
        <dbReference type="Proteomes" id="UP000176868"/>
    </source>
</evidence>
<comment type="caution">
    <text evidence="5">The sequence shown here is derived from an EMBL/GenBank/DDBJ whole genome shotgun (WGS) entry which is preliminary data.</text>
</comment>
<dbReference type="InterPro" id="IPR011042">
    <property type="entry name" value="6-blade_b-propeller_TolB-like"/>
</dbReference>
<dbReference type="InterPro" id="IPR005511">
    <property type="entry name" value="SMP-30"/>
</dbReference>
<sequence length="286" mass="31577">MNPEISIVNSVRAQLGEGPFWYDGALYWVDILEKKIYRHFLQGDRVEEMQLDYYVSAIAPRKKGGFILAMKNGFSFLSGFNGTVTGIIDPEADKPRNRFNDGKCDHAGRFWAGTMALDASPGQGTLYMLDTSCQIHKKYSPVTISNGICWSLDNKQMYYIDTPTQQILVFDFDLLNGEIRNSKALVTIDKDGGSPDGMTIDANGCLWIALWGGGAVICYDPKSNKFLYKIDLPVSQVSSCAFGGENLDELYITTAKADLLKKEQLAGALFKIKTGIQGLPTSSFNG</sequence>
<organism evidence="5 6">
    <name type="scientific">Candidatus Zambryskibacteria bacterium RIFOXYD2_FULL_43_10</name>
    <dbReference type="NCBI Taxonomy" id="1802782"/>
    <lineage>
        <taxon>Bacteria</taxon>
        <taxon>Candidatus Zambryskiibacteriota</taxon>
    </lineage>
</organism>